<dbReference type="SUPFAM" id="SSF48264">
    <property type="entry name" value="Cytochrome P450"/>
    <property type="match status" value="1"/>
</dbReference>
<keyword evidence="6" id="KW-0408">Iron</keyword>
<sequence length="189" mass="21614">MNVKSDPSFTDDQLMSLCLDLFMAGSETTSNTLGFSVVYMLEYPEVQKKVQDEMDEIVGRNRWPALQDRIKLKYTEAVLMEIQRRANIPPLGIAHRATRATSLFGYFIPKGTIVLTSLYSVHMDEKFWKDPSAFRPERFLDECGNLIVNEKYFAPFGYDYDGPLPQLEGFDGVTISPKPFKAKLIPRID</sequence>
<keyword evidence="9" id="KW-1185">Reference proteome</keyword>
<dbReference type="PANTHER" id="PTHR24300:SF376">
    <property type="entry name" value="CYTOCHROME P450 15A1"/>
    <property type="match status" value="1"/>
</dbReference>
<evidence type="ECO:0000313" key="9">
    <source>
        <dbReference type="Proteomes" id="UP000292052"/>
    </source>
</evidence>
<comment type="cofactor">
    <cofactor evidence="1">
        <name>heme</name>
        <dbReference type="ChEBI" id="CHEBI:30413"/>
    </cofactor>
</comment>
<dbReference type="GO" id="GO:0020037">
    <property type="term" value="F:heme binding"/>
    <property type="evidence" value="ECO:0007669"/>
    <property type="project" value="InterPro"/>
</dbReference>
<comment type="caution">
    <text evidence="8">The sequence shown here is derived from an EMBL/GenBank/DDBJ whole genome shotgun (WGS) entry which is preliminary data.</text>
</comment>
<dbReference type="STRING" id="1661398.A0A482V8T2"/>
<keyword evidence="3" id="KW-0349">Heme</keyword>
<dbReference type="OrthoDB" id="1055148at2759"/>
<dbReference type="GO" id="GO:0006082">
    <property type="term" value="P:organic acid metabolic process"/>
    <property type="evidence" value="ECO:0007669"/>
    <property type="project" value="TreeGrafter"/>
</dbReference>
<evidence type="ECO:0000256" key="1">
    <source>
        <dbReference type="ARBA" id="ARBA00001971"/>
    </source>
</evidence>
<evidence type="ECO:0000256" key="2">
    <source>
        <dbReference type="ARBA" id="ARBA00010617"/>
    </source>
</evidence>
<evidence type="ECO:0000313" key="8">
    <source>
        <dbReference type="EMBL" id="RZB39556.1"/>
    </source>
</evidence>
<reference evidence="8 9" key="1">
    <citation type="submission" date="2017-03" db="EMBL/GenBank/DDBJ databases">
        <title>Genome of the blue death feigning beetle - Asbolus verrucosus.</title>
        <authorList>
            <person name="Rider S.D."/>
        </authorList>
    </citation>
    <scope>NUCLEOTIDE SEQUENCE [LARGE SCALE GENOMIC DNA]</scope>
    <source>
        <strain evidence="8">Butters</strain>
        <tissue evidence="8">Head and leg muscle</tissue>
    </source>
</reference>
<dbReference type="Gene3D" id="1.10.630.10">
    <property type="entry name" value="Cytochrome P450"/>
    <property type="match status" value="1"/>
</dbReference>
<accession>A0A482V8T2</accession>
<dbReference type="InterPro" id="IPR001128">
    <property type="entry name" value="Cyt_P450"/>
</dbReference>
<protein>
    <submittedName>
        <fullName evidence="8">p450 domain containing protein</fullName>
    </submittedName>
</protein>
<dbReference type="PRINTS" id="PR00463">
    <property type="entry name" value="EP450I"/>
</dbReference>
<dbReference type="PANTHER" id="PTHR24300">
    <property type="entry name" value="CYTOCHROME P450 508A4-RELATED"/>
    <property type="match status" value="1"/>
</dbReference>
<dbReference type="InterPro" id="IPR050182">
    <property type="entry name" value="Cytochrome_P450_fam2"/>
</dbReference>
<dbReference type="GO" id="GO:0008395">
    <property type="term" value="F:steroid hydroxylase activity"/>
    <property type="evidence" value="ECO:0007669"/>
    <property type="project" value="TreeGrafter"/>
</dbReference>
<proteinExistence type="inferred from homology"/>
<evidence type="ECO:0000256" key="5">
    <source>
        <dbReference type="ARBA" id="ARBA00023002"/>
    </source>
</evidence>
<dbReference type="GO" id="GO:0005737">
    <property type="term" value="C:cytoplasm"/>
    <property type="evidence" value="ECO:0007669"/>
    <property type="project" value="TreeGrafter"/>
</dbReference>
<dbReference type="GO" id="GO:0016712">
    <property type="term" value="F:oxidoreductase activity, acting on paired donors, with incorporation or reduction of molecular oxygen, reduced flavin or flavoprotein as one donor, and incorporation of one atom of oxygen"/>
    <property type="evidence" value="ECO:0007669"/>
    <property type="project" value="TreeGrafter"/>
</dbReference>
<evidence type="ECO:0000256" key="6">
    <source>
        <dbReference type="ARBA" id="ARBA00023004"/>
    </source>
</evidence>
<evidence type="ECO:0000256" key="7">
    <source>
        <dbReference type="ARBA" id="ARBA00023033"/>
    </source>
</evidence>
<dbReference type="InterPro" id="IPR002401">
    <property type="entry name" value="Cyt_P450_E_grp-I"/>
</dbReference>
<evidence type="ECO:0000256" key="3">
    <source>
        <dbReference type="ARBA" id="ARBA00022617"/>
    </source>
</evidence>
<gene>
    <name evidence="8" type="ORF">BDFB_010884</name>
</gene>
<name>A0A482V8T2_ASBVE</name>
<dbReference type="Proteomes" id="UP000292052">
    <property type="component" value="Unassembled WGS sequence"/>
</dbReference>
<comment type="similarity">
    <text evidence="2">Belongs to the cytochrome P450 family.</text>
</comment>
<dbReference type="GO" id="GO:0005506">
    <property type="term" value="F:iron ion binding"/>
    <property type="evidence" value="ECO:0007669"/>
    <property type="project" value="InterPro"/>
</dbReference>
<keyword evidence="7" id="KW-0503">Monooxygenase</keyword>
<dbReference type="InterPro" id="IPR036396">
    <property type="entry name" value="Cyt_P450_sf"/>
</dbReference>
<dbReference type="AlphaFoldDB" id="A0A482V8T2"/>
<dbReference type="Pfam" id="PF00067">
    <property type="entry name" value="p450"/>
    <property type="match status" value="1"/>
</dbReference>
<keyword evidence="4" id="KW-0479">Metal-binding</keyword>
<keyword evidence="5" id="KW-0560">Oxidoreductase</keyword>
<dbReference type="GO" id="GO:0006805">
    <property type="term" value="P:xenobiotic metabolic process"/>
    <property type="evidence" value="ECO:0007669"/>
    <property type="project" value="TreeGrafter"/>
</dbReference>
<evidence type="ECO:0000256" key="4">
    <source>
        <dbReference type="ARBA" id="ARBA00022723"/>
    </source>
</evidence>
<organism evidence="8 9">
    <name type="scientific">Asbolus verrucosus</name>
    <name type="common">Desert ironclad beetle</name>
    <dbReference type="NCBI Taxonomy" id="1661398"/>
    <lineage>
        <taxon>Eukaryota</taxon>
        <taxon>Metazoa</taxon>
        <taxon>Ecdysozoa</taxon>
        <taxon>Arthropoda</taxon>
        <taxon>Hexapoda</taxon>
        <taxon>Insecta</taxon>
        <taxon>Pterygota</taxon>
        <taxon>Neoptera</taxon>
        <taxon>Endopterygota</taxon>
        <taxon>Coleoptera</taxon>
        <taxon>Polyphaga</taxon>
        <taxon>Cucujiformia</taxon>
        <taxon>Tenebrionidae</taxon>
        <taxon>Pimeliinae</taxon>
        <taxon>Asbolus</taxon>
    </lineage>
</organism>
<dbReference type="EMBL" id="QDEB01127411">
    <property type="protein sequence ID" value="RZB39556.1"/>
    <property type="molecule type" value="Genomic_DNA"/>
</dbReference>